<dbReference type="InterPro" id="IPR050473">
    <property type="entry name" value="A2M/Complement_sys"/>
</dbReference>
<protein>
    <submittedName>
        <fullName evidence="2">Ovostatin-like</fullName>
    </submittedName>
</protein>
<dbReference type="Pfam" id="PF17789">
    <property type="entry name" value="MG4"/>
    <property type="match status" value="1"/>
</dbReference>
<proteinExistence type="predicted"/>
<dbReference type="Pfam" id="PF07703">
    <property type="entry name" value="A2M_BRD"/>
    <property type="match status" value="1"/>
</dbReference>
<feature type="domain" description="Alpha-2-macroglobulin bait region" evidence="1">
    <location>
        <begin position="344"/>
        <end position="516"/>
    </location>
</feature>
<dbReference type="STRING" id="418985.A0A1V9X0E7"/>
<dbReference type="AlphaFoldDB" id="A0A1V9X0E7"/>
<dbReference type="Gene3D" id="2.60.40.1940">
    <property type="match status" value="1"/>
</dbReference>
<dbReference type="EMBL" id="MNPL01030295">
    <property type="protein sequence ID" value="OQR67004.1"/>
    <property type="molecule type" value="Genomic_DNA"/>
</dbReference>
<dbReference type="InterPro" id="IPR013783">
    <property type="entry name" value="Ig-like_fold"/>
</dbReference>
<evidence type="ECO:0000313" key="3">
    <source>
        <dbReference type="Proteomes" id="UP000192247"/>
    </source>
</evidence>
<dbReference type="OrthoDB" id="9998011at2759"/>
<reference evidence="2 3" key="1">
    <citation type="journal article" date="2017" name="Gigascience">
        <title>Draft genome of the honey bee ectoparasitic mite, Tropilaelaps mercedesae, is shaped by the parasitic life history.</title>
        <authorList>
            <person name="Dong X."/>
            <person name="Armstrong S.D."/>
            <person name="Xia D."/>
            <person name="Makepeace B.L."/>
            <person name="Darby A.C."/>
            <person name="Kadowaki T."/>
        </authorList>
    </citation>
    <scope>NUCLEOTIDE SEQUENCE [LARGE SCALE GENOMIC DNA]</scope>
    <source>
        <strain evidence="2">Wuxi-XJTLU</strain>
    </source>
</reference>
<dbReference type="InterPro" id="IPR011625">
    <property type="entry name" value="A2M_N_BRD"/>
</dbReference>
<name>A0A1V9X0E7_9ACAR</name>
<accession>A0A1V9X0E7</accession>
<dbReference type="PANTHER" id="PTHR11412:SF171">
    <property type="entry name" value="PREGNANCY ZONE PROTEIN-LIKE PROTEIN"/>
    <property type="match status" value="1"/>
</dbReference>
<dbReference type="Gene3D" id="2.60.40.1930">
    <property type="match status" value="2"/>
</dbReference>
<comment type="caution">
    <text evidence="2">The sequence shown here is derived from an EMBL/GenBank/DDBJ whole genome shotgun (WGS) entry which is preliminary data.</text>
</comment>
<dbReference type="Proteomes" id="UP000192247">
    <property type="component" value="Unassembled WGS sequence"/>
</dbReference>
<dbReference type="PANTHER" id="PTHR11412">
    <property type="entry name" value="MACROGLOBULIN / COMPLEMENT"/>
    <property type="match status" value="1"/>
</dbReference>
<dbReference type="InterPro" id="IPR040839">
    <property type="entry name" value="MG4"/>
</dbReference>
<keyword evidence="3" id="KW-1185">Reference proteome</keyword>
<dbReference type="InParanoid" id="A0A1V9X0E7"/>
<dbReference type="SMART" id="SM01359">
    <property type="entry name" value="A2M_N_2"/>
    <property type="match status" value="1"/>
</dbReference>
<evidence type="ECO:0000259" key="1">
    <source>
        <dbReference type="SMART" id="SM01359"/>
    </source>
</evidence>
<gene>
    <name evidence="2" type="ORF">BIW11_13790</name>
</gene>
<sequence>MPLDYNLRPQSGGNVTVSIADPLNNVVATWHDVALTDMVVQFNFQLTEEPSLGKWYINVKYNGKKSSPQKISPYDDKADDDGESALQTVTFHVAEYTLPKYEVRIIPPSFVLMDSTCIAVKICANYTFGKPVRGTLKVNTTLTRYHWENMPVPSNYIEDQINGCYNLTIDTSTLNLTNPSYEYRQIKVVANVFEDKTNEQRNSSASFSRTSQPLKMTFLPDINEKYFRPFMNTYGQLKVTHPDNTPAKGEPVELCLNAKSEIYQFHHQRTDVRLMCKNYTSNAQGIIHFVLPPHKPSVVSFRVEAVALKYPTKKYPDNQYNVQIQQPRSSVFYRAFFSITERYLQFEPIPDTKLACNAPVNLSAYYTFQDGDKDIQFKYLVLARSRNILSETLTVQNPQELTTKRNEIELLVEDHPNIWSDMAKARDKKITRIDFQVNPGSTQLPQLTVLLYYVHNGTEVIADSIKVKREVCSANKVELSFSEAVVQPGAFVDLMLSASPKSRCGYEIVDQSVKLLNGATTNPFLRYRNQLPNREIGQWEYPQADNYGHCYSSGGQSDYVDVESVIL</sequence>
<dbReference type="InterPro" id="IPR041555">
    <property type="entry name" value="MG3"/>
</dbReference>
<organism evidence="2 3">
    <name type="scientific">Tropilaelaps mercedesae</name>
    <dbReference type="NCBI Taxonomy" id="418985"/>
    <lineage>
        <taxon>Eukaryota</taxon>
        <taxon>Metazoa</taxon>
        <taxon>Ecdysozoa</taxon>
        <taxon>Arthropoda</taxon>
        <taxon>Chelicerata</taxon>
        <taxon>Arachnida</taxon>
        <taxon>Acari</taxon>
        <taxon>Parasitiformes</taxon>
        <taxon>Mesostigmata</taxon>
        <taxon>Gamasina</taxon>
        <taxon>Dermanyssoidea</taxon>
        <taxon>Laelapidae</taxon>
        <taxon>Tropilaelaps</taxon>
    </lineage>
</organism>
<feature type="non-terminal residue" evidence="2">
    <location>
        <position position="567"/>
    </location>
</feature>
<dbReference type="Gene3D" id="2.60.40.10">
    <property type="entry name" value="Immunoglobulins"/>
    <property type="match status" value="1"/>
</dbReference>
<dbReference type="Pfam" id="PF17791">
    <property type="entry name" value="MG3"/>
    <property type="match status" value="1"/>
</dbReference>
<evidence type="ECO:0000313" key="2">
    <source>
        <dbReference type="EMBL" id="OQR67004.1"/>
    </source>
</evidence>